<dbReference type="PROSITE" id="PS51886">
    <property type="entry name" value="TLDC"/>
    <property type="match status" value="1"/>
</dbReference>
<comment type="caution">
    <text evidence="7">The sequence shown here is derived from an EMBL/GenBank/DDBJ whole genome shotgun (WGS) entry which is preliminary data.</text>
</comment>
<dbReference type="SMART" id="SM00584">
    <property type="entry name" value="TLDc"/>
    <property type="match status" value="1"/>
</dbReference>
<organism evidence="7 8">
    <name type="scientific">Phytophthora megakarya</name>
    <dbReference type="NCBI Taxonomy" id="4795"/>
    <lineage>
        <taxon>Eukaryota</taxon>
        <taxon>Sar</taxon>
        <taxon>Stramenopiles</taxon>
        <taxon>Oomycota</taxon>
        <taxon>Peronosporomycetes</taxon>
        <taxon>Peronosporales</taxon>
        <taxon>Peronosporaceae</taxon>
        <taxon>Phytophthora</taxon>
    </lineage>
</organism>
<proteinExistence type="inferred from homology"/>
<name>A0A225WMC1_9STRA</name>
<accession>A0A225WMC1</accession>
<dbReference type="InterPro" id="IPR006571">
    <property type="entry name" value="TLDc_dom"/>
</dbReference>
<evidence type="ECO:0000259" key="6">
    <source>
        <dbReference type="PROSITE" id="PS51886"/>
    </source>
</evidence>
<dbReference type="Pfam" id="PF07534">
    <property type="entry name" value="TLD"/>
    <property type="match status" value="1"/>
</dbReference>
<evidence type="ECO:0000256" key="1">
    <source>
        <dbReference type="ARBA" id="ARBA00004173"/>
    </source>
</evidence>
<dbReference type="EMBL" id="NBNE01000548">
    <property type="protein sequence ID" value="OWZ18722.1"/>
    <property type="molecule type" value="Genomic_DNA"/>
</dbReference>
<evidence type="ECO:0000313" key="8">
    <source>
        <dbReference type="Proteomes" id="UP000198211"/>
    </source>
</evidence>
<gene>
    <name evidence="7" type="ORF">PHMEG_0007151</name>
</gene>
<feature type="domain" description="TLDc" evidence="6">
    <location>
        <begin position="47"/>
        <end position="210"/>
    </location>
</feature>
<evidence type="ECO:0000256" key="5">
    <source>
        <dbReference type="SAM" id="MobiDB-lite"/>
    </source>
</evidence>
<dbReference type="Proteomes" id="UP000198211">
    <property type="component" value="Unassembled WGS sequence"/>
</dbReference>
<dbReference type="GO" id="GO:0005739">
    <property type="term" value="C:mitochondrion"/>
    <property type="evidence" value="ECO:0007669"/>
    <property type="project" value="UniProtKB-SubCell"/>
</dbReference>
<evidence type="ECO:0000313" key="7">
    <source>
        <dbReference type="EMBL" id="OWZ18722.1"/>
    </source>
</evidence>
<dbReference type="AlphaFoldDB" id="A0A225WMC1"/>
<keyword evidence="8" id="KW-1185">Reference proteome</keyword>
<reference evidence="8" key="1">
    <citation type="submission" date="2017-03" db="EMBL/GenBank/DDBJ databases">
        <title>Phytopthora megakarya and P. palmivora, two closely related causual agents of cacao black pod achieved similar genome size and gene model numbers by different mechanisms.</title>
        <authorList>
            <person name="Ali S."/>
            <person name="Shao J."/>
            <person name="Larry D.J."/>
            <person name="Kronmiller B."/>
            <person name="Shen D."/>
            <person name="Strem M.D."/>
            <person name="Melnick R.L."/>
            <person name="Guiltinan M.J."/>
            <person name="Tyler B.M."/>
            <person name="Meinhardt L.W."/>
            <person name="Bailey B.A."/>
        </authorList>
    </citation>
    <scope>NUCLEOTIDE SEQUENCE [LARGE SCALE GENOMIC DNA]</scope>
    <source>
        <strain evidence="8">zdho120</strain>
    </source>
</reference>
<sequence>MGSKLARFKRKKSPRRGKKEETRSPKERRRQLQQSELPKLIGGSKNGVLSNTRNAALVPQLQASLSTARRCYDWKQLYSLTQHGCSLHTLLLKVHNENPTLVVVETTKGEIFGGFVSEAWRISGNYYGLGESFVFAFNAKFECYPWSCSDAMVMFSNEENIAMGGGGGFAWCLNSDLSRGTSGCSTTFGNACLTTESEFGIVNVEVWGFTLKM</sequence>
<feature type="region of interest" description="Disordered" evidence="5">
    <location>
        <begin position="1"/>
        <end position="37"/>
    </location>
</feature>
<dbReference type="PANTHER" id="PTHR23354">
    <property type="entry name" value="NUCLEOLAR PROTEIN 7/ESTROGEN RECEPTOR COACTIVATOR-RELATED"/>
    <property type="match status" value="1"/>
</dbReference>
<evidence type="ECO:0000256" key="2">
    <source>
        <dbReference type="ARBA" id="ARBA00009540"/>
    </source>
</evidence>
<comment type="subcellular location">
    <subcellularLocation>
        <location evidence="1">Mitochondrion</location>
    </subcellularLocation>
</comment>
<dbReference type="OrthoDB" id="26679at2759"/>
<keyword evidence="3" id="KW-0496">Mitochondrion</keyword>
<evidence type="ECO:0000256" key="4">
    <source>
        <dbReference type="ARBA" id="ARBA00040604"/>
    </source>
</evidence>
<feature type="compositionally biased region" description="Basic residues" evidence="5">
    <location>
        <begin position="1"/>
        <end position="17"/>
    </location>
</feature>
<dbReference type="PANTHER" id="PTHR23354:SF62">
    <property type="entry name" value="MUSTARD, ISOFORM V"/>
    <property type="match status" value="1"/>
</dbReference>
<dbReference type="STRING" id="4795.A0A225WMC1"/>
<evidence type="ECO:0000256" key="3">
    <source>
        <dbReference type="ARBA" id="ARBA00023128"/>
    </source>
</evidence>
<protein>
    <recommendedName>
        <fullName evidence="4">Oxidation resistance protein 1</fullName>
    </recommendedName>
</protein>
<comment type="similarity">
    <text evidence="2">Belongs to the OXR1 family.</text>
</comment>